<reference evidence="2 3" key="1">
    <citation type="submission" date="2023-02" db="EMBL/GenBank/DDBJ databases">
        <title>LHISI_Scaffold_Assembly.</title>
        <authorList>
            <person name="Stuart O.P."/>
            <person name="Cleave R."/>
            <person name="Magrath M.J.L."/>
            <person name="Mikheyev A.S."/>
        </authorList>
    </citation>
    <scope>NUCLEOTIDE SEQUENCE [LARGE SCALE GENOMIC DNA]</scope>
    <source>
        <strain evidence="2">Daus_M_001</strain>
        <tissue evidence="2">Leg muscle</tissue>
    </source>
</reference>
<gene>
    <name evidence="2" type="ORF">PR048_013924</name>
</gene>
<dbReference type="EMBL" id="JARBHB010000004">
    <property type="protein sequence ID" value="KAJ8887706.1"/>
    <property type="molecule type" value="Genomic_DNA"/>
</dbReference>
<evidence type="ECO:0000313" key="3">
    <source>
        <dbReference type="Proteomes" id="UP001159363"/>
    </source>
</evidence>
<evidence type="ECO:0000256" key="1">
    <source>
        <dbReference type="SAM" id="MobiDB-lite"/>
    </source>
</evidence>
<feature type="compositionally biased region" description="Basic and acidic residues" evidence="1">
    <location>
        <begin position="145"/>
        <end position="162"/>
    </location>
</feature>
<name>A0ABQ9HUG6_9NEOP</name>
<keyword evidence="3" id="KW-1185">Reference proteome</keyword>
<feature type="region of interest" description="Disordered" evidence="1">
    <location>
        <begin position="233"/>
        <end position="283"/>
    </location>
</feature>
<organism evidence="2 3">
    <name type="scientific">Dryococelus australis</name>
    <dbReference type="NCBI Taxonomy" id="614101"/>
    <lineage>
        <taxon>Eukaryota</taxon>
        <taxon>Metazoa</taxon>
        <taxon>Ecdysozoa</taxon>
        <taxon>Arthropoda</taxon>
        <taxon>Hexapoda</taxon>
        <taxon>Insecta</taxon>
        <taxon>Pterygota</taxon>
        <taxon>Neoptera</taxon>
        <taxon>Polyneoptera</taxon>
        <taxon>Phasmatodea</taxon>
        <taxon>Verophasmatodea</taxon>
        <taxon>Anareolatae</taxon>
        <taxon>Phasmatidae</taxon>
        <taxon>Eurycanthinae</taxon>
        <taxon>Dryococelus</taxon>
    </lineage>
</organism>
<accession>A0ABQ9HUG6</accession>
<feature type="region of interest" description="Disordered" evidence="1">
    <location>
        <begin position="132"/>
        <end position="171"/>
    </location>
</feature>
<evidence type="ECO:0000313" key="2">
    <source>
        <dbReference type="EMBL" id="KAJ8887706.1"/>
    </source>
</evidence>
<proteinExistence type="predicted"/>
<protein>
    <submittedName>
        <fullName evidence="2">Uncharacterized protein</fullName>
    </submittedName>
</protein>
<feature type="compositionally biased region" description="Polar residues" evidence="1">
    <location>
        <begin position="242"/>
        <end position="257"/>
    </location>
</feature>
<sequence length="283" mass="32796">MHLFRGYEQRQAPNVLMTIAFLYPKLLLRRRNILEGELQQGFGKVGSHGELTREAISVVEEAEALRCFGSDLKQGNFYSKANYLSALLLTRQSSRNKLKRWMEKLIMRPKLVSEEIWAALNSEFLRADEVSMDQRRNEGNGQTGDPRESSLTRGIVRHDSHMQKSRGWPGRGLKPVRHVQYRVRYKNMVEGHKWIDTRIEIQLTEAERNRRSERMKRYWEERSGAGMKGRVKGEIPEKTRRPTASTGTIPTCENPVTRTVIEPGSPWWDASVLTAQPPRPRKE</sequence>
<dbReference type="Proteomes" id="UP001159363">
    <property type="component" value="Chromosome X"/>
</dbReference>
<comment type="caution">
    <text evidence="2">The sequence shown here is derived from an EMBL/GenBank/DDBJ whole genome shotgun (WGS) entry which is preliminary data.</text>
</comment>